<dbReference type="GO" id="GO:0016020">
    <property type="term" value="C:membrane"/>
    <property type="evidence" value="ECO:0007669"/>
    <property type="project" value="TreeGrafter"/>
</dbReference>
<organism evidence="3 4">
    <name type="scientific">Candidatus Borkfalkia faecigallinarum</name>
    <dbReference type="NCBI Taxonomy" id="2838509"/>
    <lineage>
        <taxon>Bacteria</taxon>
        <taxon>Bacillati</taxon>
        <taxon>Bacillota</taxon>
        <taxon>Clostridia</taxon>
        <taxon>Christensenellales</taxon>
        <taxon>Christensenellaceae</taxon>
        <taxon>Candidatus Borkfalkia</taxon>
    </lineage>
</organism>
<dbReference type="GO" id="GO:0016787">
    <property type="term" value="F:hydrolase activity"/>
    <property type="evidence" value="ECO:0007669"/>
    <property type="project" value="UniProtKB-KW"/>
</dbReference>
<reference evidence="3" key="1">
    <citation type="journal article" date="2021" name="PeerJ">
        <title>Extensive microbial diversity within the chicken gut microbiome revealed by metagenomics and culture.</title>
        <authorList>
            <person name="Gilroy R."/>
            <person name="Ravi A."/>
            <person name="Getino M."/>
            <person name="Pursley I."/>
            <person name="Horton D.L."/>
            <person name="Alikhan N.F."/>
            <person name="Baker D."/>
            <person name="Gharbi K."/>
            <person name="Hall N."/>
            <person name="Watson M."/>
            <person name="Adriaenssens E.M."/>
            <person name="Foster-Nyarko E."/>
            <person name="Jarju S."/>
            <person name="Secka A."/>
            <person name="Antonio M."/>
            <person name="Oren A."/>
            <person name="Chaudhuri R.R."/>
            <person name="La Ragione R."/>
            <person name="Hildebrand F."/>
            <person name="Pallen M.J."/>
        </authorList>
    </citation>
    <scope>NUCLEOTIDE SEQUENCE</scope>
    <source>
        <strain evidence="3">26628</strain>
    </source>
</reference>
<accession>A0A9D1VT50</accession>
<gene>
    <name evidence="3" type="ORF">H9737_01730</name>
</gene>
<dbReference type="InterPro" id="IPR029058">
    <property type="entry name" value="AB_hydrolase_fold"/>
</dbReference>
<dbReference type="InterPro" id="IPR050266">
    <property type="entry name" value="AB_hydrolase_sf"/>
</dbReference>
<evidence type="ECO:0000259" key="2">
    <source>
        <dbReference type="Pfam" id="PF12697"/>
    </source>
</evidence>
<feature type="domain" description="AB hydrolase-1" evidence="2">
    <location>
        <begin position="18"/>
        <end position="230"/>
    </location>
</feature>
<keyword evidence="1 3" id="KW-0378">Hydrolase</keyword>
<evidence type="ECO:0000313" key="4">
    <source>
        <dbReference type="Proteomes" id="UP000824249"/>
    </source>
</evidence>
<name>A0A9D1VT50_9FIRM</name>
<evidence type="ECO:0000256" key="1">
    <source>
        <dbReference type="ARBA" id="ARBA00022801"/>
    </source>
</evidence>
<reference evidence="3" key="2">
    <citation type="submission" date="2021-04" db="EMBL/GenBank/DDBJ databases">
        <authorList>
            <person name="Gilroy R."/>
        </authorList>
    </citation>
    <scope>NUCLEOTIDE SEQUENCE</scope>
    <source>
        <strain evidence="3">26628</strain>
    </source>
</reference>
<dbReference type="Gene3D" id="3.40.50.1820">
    <property type="entry name" value="alpha/beta hydrolase"/>
    <property type="match status" value="1"/>
</dbReference>
<dbReference type="SUPFAM" id="SSF53474">
    <property type="entry name" value="alpha/beta-Hydrolases"/>
    <property type="match status" value="1"/>
</dbReference>
<dbReference type="Pfam" id="PF12697">
    <property type="entry name" value="Abhydrolase_6"/>
    <property type="match status" value="1"/>
</dbReference>
<comment type="caution">
    <text evidence="3">The sequence shown here is derived from an EMBL/GenBank/DDBJ whole genome shotgun (WGS) entry which is preliminary data.</text>
</comment>
<dbReference type="InterPro" id="IPR000073">
    <property type="entry name" value="AB_hydrolase_1"/>
</dbReference>
<dbReference type="EMBL" id="DXFD01000026">
    <property type="protein sequence ID" value="HIX46396.1"/>
    <property type="molecule type" value="Genomic_DNA"/>
</dbReference>
<dbReference type="Proteomes" id="UP000824249">
    <property type="component" value="Unassembled WGS sequence"/>
</dbReference>
<protein>
    <submittedName>
        <fullName evidence="3">Alpha/beta hydrolase</fullName>
    </submittedName>
</protein>
<dbReference type="AlphaFoldDB" id="A0A9D1VT50"/>
<sequence length="249" mass="28017">MSERERVSLLQRGEGEDLVLLHGYLACKESFYYQIEALSARYRVTAFDFWGMGASAPPDGPWSVSDYAARTRALLGELGIARAFLLAHSFGGRVALKLLAEEADRFPYALLTGCAGIPPRRGLAYAARVRAYRAVRRLAPRFAERHFGSAEYRTLSPRMKESYKKIVNEDLTPCLAKIRSRVLYVFGERDTATPPYMARALHAGTAGSGLIFLRGCTHFCFCEQPARFNAVALEFFPRRPTSQEEERYV</sequence>
<dbReference type="PANTHER" id="PTHR43798:SF31">
    <property type="entry name" value="AB HYDROLASE SUPERFAMILY PROTEIN YCLE"/>
    <property type="match status" value="1"/>
</dbReference>
<evidence type="ECO:0000313" key="3">
    <source>
        <dbReference type="EMBL" id="HIX46396.1"/>
    </source>
</evidence>
<dbReference type="PANTHER" id="PTHR43798">
    <property type="entry name" value="MONOACYLGLYCEROL LIPASE"/>
    <property type="match status" value="1"/>
</dbReference>
<proteinExistence type="predicted"/>